<evidence type="ECO:0000313" key="10">
    <source>
        <dbReference type="Proteomes" id="UP000287872"/>
    </source>
</evidence>
<dbReference type="PANTHER" id="PTHR18964">
    <property type="entry name" value="ROK (REPRESSOR, ORF, KINASE) FAMILY"/>
    <property type="match status" value="1"/>
</dbReference>
<evidence type="ECO:0000256" key="2">
    <source>
        <dbReference type="ARBA" id="ARBA00012323"/>
    </source>
</evidence>
<gene>
    <name evidence="9" type="ORF">Ctaglu_02380</name>
</gene>
<evidence type="ECO:0000256" key="5">
    <source>
        <dbReference type="ARBA" id="ARBA00022741"/>
    </source>
</evidence>
<keyword evidence="4" id="KW-0808">Transferase</keyword>
<dbReference type="InterPro" id="IPR004654">
    <property type="entry name" value="ROK_glcA"/>
</dbReference>
<dbReference type="PROSITE" id="PS01125">
    <property type="entry name" value="ROK"/>
    <property type="match status" value="1"/>
</dbReference>
<reference evidence="9 10" key="1">
    <citation type="submission" date="2018-11" db="EMBL/GenBank/DDBJ databases">
        <title>Genome sequencing and assembly of Clostridium tagluense strain A121.</title>
        <authorList>
            <person name="Murakami T."/>
            <person name="Segawa T."/>
            <person name="Shcherbakova V.A."/>
            <person name="Mori H."/>
            <person name="Yoshimura Y."/>
        </authorList>
    </citation>
    <scope>NUCLEOTIDE SEQUENCE [LARGE SCALE GENOMIC DNA]</scope>
    <source>
        <strain evidence="9 10">A121</strain>
    </source>
</reference>
<dbReference type="PANTHER" id="PTHR18964:SF149">
    <property type="entry name" value="BIFUNCTIONAL UDP-N-ACETYLGLUCOSAMINE 2-EPIMERASE_N-ACETYLMANNOSAMINE KINASE"/>
    <property type="match status" value="1"/>
</dbReference>
<comment type="caution">
    <text evidence="9">The sequence shown here is derived from an EMBL/GenBank/DDBJ whole genome shotgun (WGS) entry which is preliminary data.</text>
</comment>
<accession>A0A401UGE4</accession>
<dbReference type="GO" id="GO:0006096">
    <property type="term" value="P:glycolytic process"/>
    <property type="evidence" value="ECO:0007669"/>
    <property type="project" value="InterPro"/>
</dbReference>
<dbReference type="GO" id="GO:0004340">
    <property type="term" value="F:glucokinase activity"/>
    <property type="evidence" value="ECO:0007669"/>
    <property type="project" value="UniProtKB-EC"/>
</dbReference>
<dbReference type="SUPFAM" id="SSF53067">
    <property type="entry name" value="Actin-like ATPase domain"/>
    <property type="match status" value="1"/>
</dbReference>
<dbReference type="Proteomes" id="UP000287872">
    <property type="component" value="Unassembled WGS sequence"/>
</dbReference>
<dbReference type="OrthoDB" id="9810372at2"/>
<proteinExistence type="inferred from homology"/>
<evidence type="ECO:0000256" key="8">
    <source>
        <dbReference type="ARBA" id="ARBA00032386"/>
    </source>
</evidence>
<protein>
    <recommendedName>
        <fullName evidence="3">Glucokinase</fullName>
        <ecNumber evidence="2">2.7.1.2</ecNumber>
    </recommendedName>
    <alternativeName>
        <fullName evidence="8">Glucose kinase</fullName>
    </alternativeName>
</protein>
<dbReference type="GO" id="GO:0005737">
    <property type="term" value="C:cytoplasm"/>
    <property type="evidence" value="ECO:0007669"/>
    <property type="project" value="InterPro"/>
</dbReference>
<evidence type="ECO:0000313" key="9">
    <source>
        <dbReference type="EMBL" id="GCD08615.1"/>
    </source>
</evidence>
<dbReference type="InterPro" id="IPR043129">
    <property type="entry name" value="ATPase_NBD"/>
</dbReference>
<keyword evidence="7" id="KW-0067">ATP-binding</keyword>
<dbReference type="InterPro" id="IPR000600">
    <property type="entry name" value="ROK"/>
</dbReference>
<dbReference type="Pfam" id="PF00480">
    <property type="entry name" value="ROK"/>
    <property type="match status" value="1"/>
</dbReference>
<evidence type="ECO:0000256" key="4">
    <source>
        <dbReference type="ARBA" id="ARBA00022679"/>
    </source>
</evidence>
<dbReference type="Gene3D" id="3.30.420.40">
    <property type="match status" value="2"/>
</dbReference>
<dbReference type="InterPro" id="IPR049874">
    <property type="entry name" value="ROK_cs"/>
</dbReference>
<dbReference type="RefSeq" id="WP_124997241.1">
    <property type="nucleotide sequence ID" value="NZ_BHYK01000001.1"/>
</dbReference>
<comment type="similarity">
    <text evidence="1">Belongs to the ROK (NagC/XylR) family.</text>
</comment>
<keyword evidence="5" id="KW-0547">Nucleotide-binding</keyword>
<dbReference type="GO" id="GO:0005524">
    <property type="term" value="F:ATP binding"/>
    <property type="evidence" value="ECO:0007669"/>
    <property type="project" value="UniProtKB-KW"/>
</dbReference>
<organism evidence="9 10">
    <name type="scientific">Clostridium tagluense</name>
    <dbReference type="NCBI Taxonomy" id="360422"/>
    <lineage>
        <taxon>Bacteria</taxon>
        <taxon>Bacillati</taxon>
        <taxon>Bacillota</taxon>
        <taxon>Clostridia</taxon>
        <taxon>Eubacteriales</taxon>
        <taxon>Clostridiaceae</taxon>
        <taxon>Clostridium</taxon>
    </lineage>
</organism>
<evidence type="ECO:0000256" key="7">
    <source>
        <dbReference type="ARBA" id="ARBA00022840"/>
    </source>
</evidence>
<name>A0A401UGE4_9CLOT</name>
<sequence>MRIGIDLGGTNIVVGIVTNEGDIVLKKSTPTLASRSSLVIIEDMVNLIYKTLEVSNISIDDIELIGIGVPGLVDYKSGIIKECVNLGWKNVDICKILKEKTGKRIFIENDANAAAGGEYLFGTMKNHLNSVFLTLGTGVGGGIILNGKLYRGKNGAAAEIGHMTVGENFYNCACGNNGCFETFTSATGIIKYAKKLINENPQDTLILKKVNGLDQIDAKIIFDSAKQGDKLANLVVERFVKYFSIGICNILNILDVTMIGIGGGVSAAGEFFMELLLNDIKKHKLFKEIPVCYIKIATLGNDAGIIGAAMLDKL</sequence>
<evidence type="ECO:0000256" key="1">
    <source>
        <dbReference type="ARBA" id="ARBA00006479"/>
    </source>
</evidence>
<dbReference type="NCBIfam" id="TIGR00744">
    <property type="entry name" value="ROK_glcA_fam"/>
    <property type="match status" value="1"/>
</dbReference>
<evidence type="ECO:0000256" key="6">
    <source>
        <dbReference type="ARBA" id="ARBA00022777"/>
    </source>
</evidence>
<dbReference type="EC" id="2.7.1.2" evidence="2"/>
<keyword evidence="10" id="KW-1185">Reference proteome</keyword>
<evidence type="ECO:0000256" key="3">
    <source>
        <dbReference type="ARBA" id="ARBA00014701"/>
    </source>
</evidence>
<dbReference type="AlphaFoldDB" id="A0A401UGE4"/>
<keyword evidence="6 9" id="KW-0418">Kinase</keyword>
<dbReference type="EMBL" id="BHYK01000001">
    <property type="protein sequence ID" value="GCD08615.1"/>
    <property type="molecule type" value="Genomic_DNA"/>
</dbReference>